<reference evidence="1 2" key="1">
    <citation type="submission" date="2020-08" db="EMBL/GenBank/DDBJ databases">
        <title>Genomic Encyclopedia of Type Strains, Phase IV (KMG-IV): sequencing the most valuable type-strain genomes for metagenomic binning, comparative biology and taxonomic classification.</title>
        <authorList>
            <person name="Goeker M."/>
        </authorList>
    </citation>
    <scope>NUCLEOTIDE SEQUENCE [LARGE SCALE GENOMIC DNA]</scope>
    <source>
        <strain evidence="1 2">DSM 45385</strain>
    </source>
</reference>
<dbReference type="AlphaFoldDB" id="A0A7W8A1X3"/>
<protein>
    <recommendedName>
        <fullName evidence="3">Glutathionylspermidine synthase pre-ATP-grasp-like domain-containing protein</fullName>
    </recommendedName>
</protein>
<evidence type="ECO:0000313" key="2">
    <source>
        <dbReference type="Proteomes" id="UP000568380"/>
    </source>
</evidence>
<organism evidence="1 2">
    <name type="scientific">Nonomuraea endophytica</name>
    <dbReference type="NCBI Taxonomy" id="714136"/>
    <lineage>
        <taxon>Bacteria</taxon>
        <taxon>Bacillati</taxon>
        <taxon>Actinomycetota</taxon>
        <taxon>Actinomycetes</taxon>
        <taxon>Streptosporangiales</taxon>
        <taxon>Streptosporangiaceae</taxon>
        <taxon>Nonomuraea</taxon>
    </lineage>
</organism>
<name>A0A7W8A1X3_9ACTN</name>
<accession>A0A7W8A1X3</accession>
<sequence>MPNSVTKHYIDQCLDERSGLRDAVRRAPFSPAFANAYGQRLADRPWFAGEARLREFAADLRPFLDLLVSLPWRLFDGDLAAYCATLGVSPRHAAVMTRNATRNPPRYARPDVYFDGSAFKLLELNICSALGGLDQAAVNRALLEVPEFRAFAEEHRLGFSDTAAEFAAALRDIAAPVTEGDRPVVAMTEWTDGLAAYGHRMRVLQEQMCAAGLDVRLAEAGQFKEKAGKLFLDGTPVDMVLRYFSVDEICSDPAGEEVVEPIVRAHESGRTVLHSTLDSYLYSNKGCMYLLSDPRWREAFTAEESALIDRVLPWTRALSGADVVERALAERDSLILKPRVGYAGTGAVAGWAVGEREWREAVAAHTGDGYIVQRRVTPQAEPVCDAASGEVADWIAAWSFFFTDRGYAGSSFIRAIPAGSGPIISPSTQPPMRTTSVFTFPHE</sequence>
<dbReference type="SUPFAM" id="SSF56059">
    <property type="entry name" value="Glutathione synthetase ATP-binding domain-like"/>
    <property type="match status" value="1"/>
</dbReference>
<comment type="caution">
    <text evidence="1">The sequence shown here is derived from an EMBL/GenBank/DDBJ whole genome shotgun (WGS) entry which is preliminary data.</text>
</comment>
<gene>
    <name evidence="1" type="ORF">HNR40_003444</name>
</gene>
<dbReference type="Proteomes" id="UP000568380">
    <property type="component" value="Unassembled WGS sequence"/>
</dbReference>
<dbReference type="EMBL" id="JACHIN010000004">
    <property type="protein sequence ID" value="MBB5077969.1"/>
    <property type="molecule type" value="Genomic_DNA"/>
</dbReference>
<evidence type="ECO:0000313" key="1">
    <source>
        <dbReference type="EMBL" id="MBB5077969.1"/>
    </source>
</evidence>
<keyword evidence="2" id="KW-1185">Reference proteome</keyword>
<proteinExistence type="predicted"/>
<evidence type="ECO:0008006" key="3">
    <source>
        <dbReference type="Google" id="ProtNLM"/>
    </source>
</evidence>